<dbReference type="GO" id="GO:0005737">
    <property type="term" value="C:cytoplasm"/>
    <property type="evidence" value="ECO:0007669"/>
    <property type="project" value="TreeGrafter"/>
</dbReference>
<sequence length="92" mass="9682">MPAQKQQRIFMTGASGFIGSRVTEFALAKGYAVHGLARSEPGAAKLRALGAVPVSGSLLSLDVLRAEAAQADIVIHLADAWIDDFSQPYANV</sequence>
<dbReference type="STRING" id="37992.A0A4Z0YLL2"/>
<evidence type="ECO:0000259" key="1">
    <source>
        <dbReference type="Pfam" id="PF01370"/>
    </source>
</evidence>
<dbReference type="GO" id="GO:0004029">
    <property type="term" value="F:aldehyde dehydrogenase (NAD+) activity"/>
    <property type="evidence" value="ECO:0007669"/>
    <property type="project" value="TreeGrafter"/>
</dbReference>
<dbReference type="Proteomes" id="UP000297716">
    <property type="component" value="Unassembled WGS sequence"/>
</dbReference>
<keyword evidence="3" id="KW-1185">Reference proteome</keyword>
<dbReference type="PANTHER" id="PTHR48079">
    <property type="entry name" value="PROTEIN YEEZ"/>
    <property type="match status" value="1"/>
</dbReference>
<protein>
    <recommendedName>
        <fullName evidence="1">NAD-dependent epimerase/dehydratase domain-containing protein</fullName>
    </recommendedName>
</protein>
<dbReference type="AlphaFoldDB" id="A0A4Z0YLL2"/>
<name>A0A4Z0YLL2_9PEZI</name>
<dbReference type="InterPro" id="IPR001509">
    <property type="entry name" value="Epimerase_deHydtase"/>
</dbReference>
<evidence type="ECO:0000313" key="2">
    <source>
        <dbReference type="EMBL" id="TGJ79543.1"/>
    </source>
</evidence>
<dbReference type="InterPro" id="IPR051783">
    <property type="entry name" value="NAD(P)-dependent_oxidoreduct"/>
</dbReference>
<accession>A0A4Z0YLL2</accession>
<dbReference type="InterPro" id="IPR036291">
    <property type="entry name" value="NAD(P)-bd_dom_sf"/>
</dbReference>
<organism evidence="2 3">
    <name type="scientific">Xylaria hypoxylon</name>
    <dbReference type="NCBI Taxonomy" id="37992"/>
    <lineage>
        <taxon>Eukaryota</taxon>
        <taxon>Fungi</taxon>
        <taxon>Dikarya</taxon>
        <taxon>Ascomycota</taxon>
        <taxon>Pezizomycotina</taxon>
        <taxon>Sordariomycetes</taxon>
        <taxon>Xylariomycetidae</taxon>
        <taxon>Xylariales</taxon>
        <taxon>Xylariaceae</taxon>
        <taxon>Xylaria</taxon>
    </lineage>
</organism>
<dbReference type="Pfam" id="PF01370">
    <property type="entry name" value="Epimerase"/>
    <property type="match status" value="1"/>
</dbReference>
<dbReference type="OrthoDB" id="10262413at2759"/>
<comment type="caution">
    <text evidence="2">The sequence shown here is derived from an EMBL/GenBank/DDBJ whole genome shotgun (WGS) entry which is preliminary data.</text>
</comment>
<dbReference type="PANTHER" id="PTHR48079:SF5">
    <property type="entry name" value="DEPENDENT EPIMERASE_DEHYDRATASE, PUTATIVE (AFU_ORTHOLOGUE AFUA_7G00180)-RELATED"/>
    <property type="match status" value="1"/>
</dbReference>
<gene>
    <name evidence="2" type="ORF">E0Z10_g9229</name>
</gene>
<dbReference type="SUPFAM" id="SSF51735">
    <property type="entry name" value="NAD(P)-binding Rossmann-fold domains"/>
    <property type="match status" value="1"/>
</dbReference>
<dbReference type="Gene3D" id="3.40.50.720">
    <property type="entry name" value="NAD(P)-binding Rossmann-like Domain"/>
    <property type="match status" value="1"/>
</dbReference>
<proteinExistence type="predicted"/>
<reference evidence="2 3" key="1">
    <citation type="submission" date="2019-03" db="EMBL/GenBank/DDBJ databases">
        <title>Draft genome sequence of Xylaria hypoxylon DSM 108379, a ubiquitous saprotrophic-parasitic fungi on hardwood.</title>
        <authorList>
            <person name="Buettner E."/>
            <person name="Leonhardt S."/>
            <person name="Gebauer A.M."/>
            <person name="Liers C."/>
            <person name="Hofrichter M."/>
            <person name="Kellner H."/>
        </authorList>
    </citation>
    <scope>NUCLEOTIDE SEQUENCE [LARGE SCALE GENOMIC DNA]</scope>
    <source>
        <strain evidence="2 3">DSM 108379</strain>
    </source>
</reference>
<dbReference type="EMBL" id="SKBN01000279">
    <property type="protein sequence ID" value="TGJ79543.1"/>
    <property type="molecule type" value="Genomic_DNA"/>
</dbReference>
<feature type="domain" description="NAD-dependent epimerase/dehydratase" evidence="1">
    <location>
        <begin position="9"/>
        <end position="79"/>
    </location>
</feature>
<evidence type="ECO:0000313" key="3">
    <source>
        <dbReference type="Proteomes" id="UP000297716"/>
    </source>
</evidence>
<feature type="non-terminal residue" evidence="2">
    <location>
        <position position="92"/>
    </location>
</feature>